<evidence type="ECO:0000313" key="7">
    <source>
        <dbReference type="Proteomes" id="UP000189703"/>
    </source>
</evidence>
<evidence type="ECO:0000256" key="3">
    <source>
        <dbReference type="ARBA" id="ARBA00023157"/>
    </source>
</evidence>
<keyword evidence="2 6" id="KW-0732">Signal</keyword>
<gene>
    <name evidence="8" type="primary">LOC104591737</name>
</gene>
<dbReference type="SMART" id="SM00499">
    <property type="entry name" value="AAI"/>
    <property type="match status" value="1"/>
</dbReference>
<evidence type="ECO:0000256" key="2">
    <source>
        <dbReference type="ARBA" id="ARBA00022729"/>
    </source>
</evidence>
<keyword evidence="3" id="KW-1015">Disulfide bond</keyword>
<dbReference type="OMA" id="CLCFAIQ"/>
<name>A0A1U7ZKW5_NELNU</name>
<evidence type="ECO:0000256" key="5">
    <source>
        <dbReference type="SAM" id="MobiDB-lite"/>
    </source>
</evidence>
<keyword evidence="4" id="KW-0325">Glycoprotein</keyword>
<reference evidence="8" key="1">
    <citation type="submission" date="2025-08" db="UniProtKB">
        <authorList>
            <consortium name="RefSeq"/>
        </authorList>
    </citation>
    <scope>IDENTIFICATION</scope>
</reference>
<dbReference type="Gene3D" id="1.10.110.10">
    <property type="entry name" value="Plant lipid-transfer and hydrophobic proteins"/>
    <property type="match status" value="1"/>
</dbReference>
<dbReference type="KEGG" id="nnu:104591737"/>
<dbReference type="InterPro" id="IPR043325">
    <property type="entry name" value="LTSS"/>
</dbReference>
<dbReference type="AlphaFoldDB" id="A0A1U7ZKW5"/>
<dbReference type="FunCoup" id="A0A1U7ZKW5">
    <property type="interactions" value="329"/>
</dbReference>
<feature type="region of interest" description="Disordered" evidence="5">
    <location>
        <begin position="127"/>
        <end position="159"/>
    </location>
</feature>
<feature type="chain" id="PRO_5044239408" evidence="6">
    <location>
        <begin position="21"/>
        <end position="197"/>
    </location>
</feature>
<evidence type="ECO:0000256" key="4">
    <source>
        <dbReference type="ARBA" id="ARBA00023180"/>
    </source>
</evidence>
<dbReference type="Proteomes" id="UP000189703">
    <property type="component" value="Unplaced"/>
</dbReference>
<dbReference type="OrthoDB" id="1882492at2759"/>
<proteinExistence type="inferred from homology"/>
<evidence type="ECO:0000256" key="1">
    <source>
        <dbReference type="ARBA" id="ARBA00009748"/>
    </source>
</evidence>
<dbReference type="CDD" id="cd00010">
    <property type="entry name" value="AAI_LTSS"/>
    <property type="match status" value="1"/>
</dbReference>
<dbReference type="Pfam" id="PF14368">
    <property type="entry name" value="LTP_2"/>
    <property type="match status" value="1"/>
</dbReference>
<dbReference type="eggNOG" id="ENOG502S13V">
    <property type="taxonomic scope" value="Eukaryota"/>
</dbReference>
<dbReference type="PANTHER" id="PTHR33044">
    <property type="entry name" value="BIFUNCTIONAL INHIBITOR/LIPID-TRANSFER PROTEIN/SEED STORAGE 2S ALBUMIN SUPERFAMILY PROTEIN-RELATED"/>
    <property type="match status" value="1"/>
</dbReference>
<sequence>MKMRFESILFCLLVAPYFFASIFSDAASVEQCSSSLTSVTNCLDYSSGKAESPNKDCCNSVTKIRDQNPVCLCFIIQQTHKGTNSFKQLGLKEDRLLQLPTACKLANASVSECPKLLDLPPNSPDAAIFNTTTNSTAPSSTTTSSSPDTSSSTTHDSSNGFIHGPHTAVSTVITAVVVAICTSLLPNNFMSVRQAGA</sequence>
<dbReference type="InterPro" id="IPR016140">
    <property type="entry name" value="Bifunc_inhib/LTP/seed_store"/>
</dbReference>
<feature type="compositionally biased region" description="Low complexity" evidence="5">
    <location>
        <begin position="130"/>
        <end position="158"/>
    </location>
</feature>
<feature type="signal peptide" evidence="6">
    <location>
        <begin position="1"/>
        <end position="20"/>
    </location>
</feature>
<dbReference type="InterPro" id="IPR036312">
    <property type="entry name" value="Bifun_inhib/LTP/seed_sf"/>
</dbReference>
<dbReference type="RefSeq" id="XP_010249032.1">
    <property type="nucleotide sequence ID" value="XM_010250730.2"/>
</dbReference>
<evidence type="ECO:0000256" key="6">
    <source>
        <dbReference type="SAM" id="SignalP"/>
    </source>
</evidence>
<dbReference type="SUPFAM" id="SSF47699">
    <property type="entry name" value="Bifunctional inhibitor/lipid-transfer protein/seed storage 2S albumin"/>
    <property type="match status" value="1"/>
</dbReference>
<organism evidence="7 8">
    <name type="scientific">Nelumbo nucifera</name>
    <name type="common">Sacred lotus</name>
    <dbReference type="NCBI Taxonomy" id="4432"/>
    <lineage>
        <taxon>Eukaryota</taxon>
        <taxon>Viridiplantae</taxon>
        <taxon>Streptophyta</taxon>
        <taxon>Embryophyta</taxon>
        <taxon>Tracheophyta</taxon>
        <taxon>Spermatophyta</taxon>
        <taxon>Magnoliopsida</taxon>
        <taxon>Proteales</taxon>
        <taxon>Nelumbonaceae</taxon>
        <taxon>Nelumbo</taxon>
    </lineage>
</organism>
<comment type="similarity">
    <text evidence="1">Belongs to the plant LTP family.</text>
</comment>
<dbReference type="GeneID" id="104591737"/>
<evidence type="ECO:0000313" key="8">
    <source>
        <dbReference type="RefSeq" id="XP_010249032.1"/>
    </source>
</evidence>
<protein>
    <submittedName>
        <fullName evidence="8">Non-specific lipid transfer protein GPI-anchored 1-like</fullName>
    </submittedName>
</protein>
<accession>A0A1U7ZKW5</accession>
<keyword evidence="7" id="KW-1185">Reference proteome</keyword>